<dbReference type="KEGG" id="ang:An11g01930"/>
<dbReference type="Pfam" id="PF12796">
    <property type="entry name" value="Ank_2"/>
    <property type="match status" value="3"/>
</dbReference>
<dbReference type="VEuPathDB" id="FungiDB:An11g01930"/>
<feature type="repeat" description="ANK" evidence="3">
    <location>
        <begin position="123"/>
        <end position="155"/>
    </location>
</feature>
<accession>A0AAJ8E2B2</accession>
<dbReference type="PRINTS" id="PR01415">
    <property type="entry name" value="ANKYRIN"/>
</dbReference>
<dbReference type="PROSITE" id="PS50297">
    <property type="entry name" value="ANK_REP_REGION"/>
    <property type="match status" value="5"/>
</dbReference>
<dbReference type="RefSeq" id="XP_059604294.1">
    <property type="nucleotide sequence ID" value="XM_059750094.1"/>
</dbReference>
<reference evidence="4" key="1">
    <citation type="submission" date="2025-02" db="EMBL/GenBank/DDBJ databases">
        <authorList>
            <consortium name="NCBI Genome Project"/>
        </authorList>
    </citation>
    <scope>NUCLEOTIDE SEQUENCE</scope>
</reference>
<dbReference type="SUPFAM" id="SSF48403">
    <property type="entry name" value="Ankyrin repeat"/>
    <property type="match status" value="2"/>
</dbReference>
<dbReference type="InterPro" id="IPR002110">
    <property type="entry name" value="Ankyrin_rpt"/>
</dbReference>
<dbReference type="Pfam" id="PF00023">
    <property type="entry name" value="Ank"/>
    <property type="match status" value="1"/>
</dbReference>
<dbReference type="GeneID" id="84592214"/>
<feature type="repeat" description="ANK" evidence="3">
    <location>
        <begin position="557"/>
        <end position="589"/>
    </location>
</feature>
<dbReference type="PANTHER" id="PTHR24123">
    <property type="entry name" value="ANKYRIN REPEAT-CONTAINING"/>
    <property type="match status" value="1"/>
</dbReference>
<dbReference type="Gene3D" id="1.25.40.20">
    <property type="entry name" value="Ankyrin repeat-containing domain"/>
    <property type="match status" value="3"/>
</dbReference>
<dbReference type="PROSITE" id="PS50088">
    <property type="entry name" value="ANK_REPEAT"/>
    <property type="match status" value="6"/>
</dbReference>
<organism evidence="4">
    <name type="scientific">Aspergillus niger</name>
    <dbReference type="NCBI Taxonomy" id="5061"/>
    <lineage>
        <taxon>Eukaryota</taxon>
        <taxon>Fungi</taxon>
        <taxon>Dikarya</taxon>
        <taxon>Ascomycota</taxon>
        <taxon>Pezizomycotina</taxon>
        <taxon>Eurotiomycetes</taxon>
        <taxon>Eurotiomycetidae</taxon>
        <taxon>Eurotiales</taxon>
        <taxon>Aspergillaceae</taxon>
        <taxon>Aspergillus</taxon>
        <taxon>Aspergillus subgen. Circumdati</taxon>
    </lineage>
</organism>
<gene>
    <name evidence="4" type="ORF">An11g01930</name>
</gene>
<evidence type="ECO:0000256" key="1">
    <source>
        <dbReference type="ARBA" id="ARBA00022737"/>
    </source>
</evidence>
<sequence length="642" mass="70892">MDFPTSLDFFPAELVIWIGEFLDRKTLAAFIRTSKRYAQLLTPQLLTLWLSCKTGKYCFRRNWPETQNWKSSHIVDFFQNFPSDVSQIYCCSTLLFRFADGGNLELVKLMLSRGADLEAKGANGETPLHIATSGGHIQVVQALLEAGADASAKDRYGDTLLQRAASMGKPAMIRYLISSGQYTLEALLEAFERGMKCFFPKVCAEVCAEVWPALENAGYKFNATGTDGQIYLHFAAKRGLSFLVQFFLDRGHDPFRLDEKGNTALSIACSEVFSRSEDMLETPKLLINAMQAAGGDPFKANREGVTPLHKAIQKSQVDLVRLFLDSGASVTARGKNGIKCMERALRGPRDMFELLVDREPALWPTHMLQSSLHGYTVELKKGQGYQDTPKAIARILKLAKSGKAAINVSTRDSSGSTPLHNTCLARHNSAEVPGLIRSFIEAGADIDMPDDEGRTPLHNILRVSTPKSEREIIQTMINLSKNINKLSKAGDSYLHLAADANQLRAVQLLLSKMSKDTVFAANESGYTSLHYAAISENTSIIQQILATGIDVNAKDRHGRTALHYMDNKHNESCVAVLIEAGADVNILDNEGRPPIHHASIWGKDGMMELYVKGGASEHEGCDSCNRNIKSTREWLKEVGCLI</sequence>
<name>A0AAJ8E2B2_ASPNG</name>
<evidence type="ECO:0000256" key="2">
    <source>
        <dbReference type="ARBA" id="ARBA00023043"/>
    </source>
</evidence>
<keyword evidence="2 3" id="KW-0040">ANK repeat</keyword>
<feature type="repeat" description="ANK" evidence="3">
    <location>
        <begin position="524"/>
        <end position="556"/>
    </location>
</feature>
<keyword evidence="1" id="KW-0677">Repeat</keyword>
<evidence type="ECO:0000256" key="3">
    <source>
        <dbReference type="PROSITE-ProRule" id="PRU00023"/>
    </source>
</evidence>
<dbReference type="SMART" id="SM00248">
    <property type="entry name" value="ANK"/>
    <property type="match status" value="12"/>
</dbReference>
<feature type="repeat" description="ANK" evidence="3">
    <location>
        <begin position="414"/>
        <end position="451"/>
    </location>
</feature>
<feature type="repeat" description="ANK" evidence="3">
    <location>
        <begin position="227"/>
        <end position="259"/>
    </location>
</feature>
<reference evidence="4" key="2">
    <citation type="submission" date="2025-08" db="UniProtKB">
        <authorList>
            <consortium name="RefSeq"/>
        </authorList>
    </citation>
    <scope>IDENTIFICATION</scope>
</reference>
<dbReference type="AlphaFoldDB" id="A0AAJ8E2B2"/>
<proteinExistence type="predicted"/>
<evidence type="ECO:0000313" key="4">
    <source>
        <dbReference type="RefSeq" id="XP_059604294.1"/>
    </source>
</evidence>
<dbReference type="PANTHER" id="PTHR24123:SF33">
    <property type="entry name" value="PROTEIN HOS4"/>
    <property type="match status" value="1"/>
</dbReference>
<feature type="repeat" description="ANK" evidence="3">
    <location>
        <begin position="303"/>
        <end position="335"/>
    </location>
</feature>
<protein>
    <submittedName>
        <fullName evidence="4">Uncharacterized protein</fullName>
    </submittedName>
</protein>
<dbReference type="InterPro" id="IPR051165">
    <property type="entry name" value="Multifunctional_ANK_Repeat"/>
</dbReference>
<dbReference type="InterPro" id="IPR036770">
    <property type="entry name" value="Ankyrin_rpt-contain_sf"/>
</dbReference>